<sequence length="189" mass="19796">MRLSLATEPAYADRPNKGFVGATPDAIVLLDGAGAPADPETGCSHGVAWYSHTLGSTLLAGVTQSADSLTAILAAGIEATASMHDFCCDLSHPGSPSATVVMLRRTANVLDWLVLADSVLVFDVLDAEPVVICDERETLTGNRYREPMNAVIRGSPEHLQALSRPCAHTATSTGDSGSPQSTPSPQNRR</sequence>
<dbReference type="Proteomes" id="UP001501251">
    <property type="component" value="Unassembled WGS sequence"/>
</dbReference>
<protein>
    <submittedName>
        <fullName evidence="2">Uncharacterized protein</fullName>
    </submittedName>
</protein>
<evidence type="ECO:0000313" key="2">
    <source>
        <dbReference type="EMBL" id="GAA4182630.1"/>
    </source>
</evidence>
<comment type="caution">
    <text evidence="2">The sequence shown here is derived from an EMBL/GenBank/DDBJ whole genome shotgun (WGS) entry which is preliminary data.</text>
</comment>
<evidence type="ECO:0000256" key="1">
    <source>
        <dbReference type="SAM" id="MobiDB-lite"/>
    </source>
</evidence>
<gene>
    <name evidence="2" type="ORF">GCM10022252_08830</name>
</gene>
<organism evidence="2 3">
    <name type="scientific">Streptosporangium oxazolinicum</name>
    <dbReference type="NCBI Taxonomy" id="909287"/>
    <lineage>
        <taxon>Bacteria</taxon>
        <taxon>Bacillati</taxon>
        <taxon>Actinomycetota</taxon>
        <taxon>Actinomycetes</taxon>
        <taxon>Streptosporangiales</taxon>
        <taxon>Streptosporangiaceae</taxon>
        <taxon>Streptosporangium</taxon>
    </lineage>
</organism>
<feature type="region of interest" description="Disordered" evidence="1">
    <location>
        <begin position="164"/>
        <end position="189"/>
    </location>
</feature>
<name>A0ABP8AEE0_9ACTN</name>
<reference evidence="3" key="1">
    <citation type="journal article" date="2019" name="Int. J. Syst. Evol. Microbiol.">
        <title>The Global Catalogue of Microorganisms (GCM) 10K type strain sequencing project: providing services to taxonomists for standard genome sequencing and annotation.</title>
        <authorList>
            <consortium name="The Broad Institute Genomics Platform"/>
            <consortium name="The Broad Institute Genome Sequencing Center for Infectious Disease"/>
            <person name="Wu L."/>
            <person name="Ma J."/>
        </authorList>
    </citation>
    <scope>NUCLEOTIDE SEQUENCE [LARGE SCALE GENOMIC DNA]</scope>
    <source>
        <strain evidence="3">JCM 17388</strain>
    </source>
</reference>
<dbReference type="EMBL" id="BAABAQ010000001">
    <property type="protein sequence ID" value="GAA4182630.1"/>
    <property type="molecule type" value="Genomic_DNA"/>
</dbReference>
<accession>A0ABP8AEE0</accession>
<feature type="compositionally biased region" description="Polar residues" evidence="1">
    <location>
        <begin position="169"/>
        <end position="189"/>
    </location>
</feature>
<evidence type="ECO:0000313" key="3">
    <source>
        <dbReference type="Proteomes" id="UP001501251"/>
    </source>
</evidence>
<keyword evidence="3" id="KW-1185">Reference proteome</keyword>
<proteinExistence type="predicted"/>